<feature type="binding site" evidence="12">
    <location>
        <position position="165"/>
    </location>
    <ligand>
        <name>Zn(2+)</name>
        <dbReference type="ChEBI" id="CHEBI:29105"/>
        <label>1</label>
    </ligand>
</feature>
<feature type="binding site" evidence="12">
    <location>
        <position position="222"/>
    </location>
    <ligand>
        <name>Zn(2+)</name>
        <dbReference type="ChEBI" id="CHEBI:29105"/>
        <label>1</label>
    </ligand>
</feature>
<dbReference type="NCBIfam" id="NF010882">
    <property type="entry name" value="PRK14289.1"/>
    <property type="match status" value="1"/>
</dbReference>
<dbReference type="FunFam" id="2.10.230.10:FF:000002">
    <property type="entry name" value="Molecular chaperone DnaJ"/>
    <property type="match status" value="1"/>
</dbReference>
<feature type="binding site" evidence="12">
    <location>
        <position position="219"/>
    </location>
    <ligand>
        <name>Zn(2+)</name>
        <dbReference type="ChEBI" id="CHEBI:29105"/>
        <label>1</label>
    </ligand>
</feature>
<name>A0A3P2ADG1_9BACE</name>
<dbReference type="PANTHER" id="PTHR43096">
    <property type="entry name" value="DNAJ HOMOLOG 1, MITOCHONDRIAL-RELATED"/>
    <property type="match status" value="1"/>
</dbReference>
<evidence type="ECO:0000256" key="3">
    <source>
        <dbReference type="ARBA" id="ARBA00022723"/>
    </source>
</evidence>
<reference evidence="17 20" key="3">
    <citation type="submission" date="2019-03" db="EMBL/GenBank/DDBJ databases">
        <title>Genomic Encyclopedia of Type Strains, Phase IV (KMG-IV): sequencing the most valuable type-strain genomes for metagenomic binning, comparative biology and taxonomic classification.</title>
        <authorList>
            <person name="Goeker M."/>
        </authorList>
    </citation>
    <scope>NUCLEOTIDE SEQUENCE [LARGE SCALE GENOMIC DNA]</scope>
    <source>
        <strain evidence="17 20">DSM 23917</strain>
    </source>
</reference>
<dbReference type="GO" id="GO:0006260">
    <property type="term" value="P:DNA replication"/>
    <property type="evidence" value="ECO:0007669"/>
    <property type="project" value="UniProtKB-KW"/>
</dbReference>
<feature type="repeat" description="CXXCXGXG motif" evidence="12">
    <location>
        <begin position="205"/>
        <end position="212"/>
    </location>
</feature>
<comment type="subcellular location">
    <subcellularLocation>
        <location evidence="12">Cytoplasm</location>
    </subcellularLocation>
</comment>
<evidence type="ECO:0000259" key="14">
    <source>
        <dbReference type="PROSITE" id="PS50076"/>
    </source>
</evidence>
<evidence type="ECO:0000256" key="13">
    <source>
        <dbReference type="PROSITE-ProRule" id="PRU00546"/>
    </source>
</evidence>
<keyword evidence="7 12" id="KW-0346">Stress response</keyword>
<dbReference type="Proteomes" id="UP000396835">
    <property type="component" value="Unassembled WGS sequence"/>
</dbReference>
<dbReference type="EMBL" id="SLXB01000011">
    <property type="protein sequence ID" value="TCO92067.1"/>
    <property type="molecule type" value="Genomic_DNA"/>
</dbReference>
<dbReference type="CDD" id="cd10747">
    <property type="entry name" value="DnaJ_C"/>
    <property type="match status" value="1"/>
</dbReference>
<dbReference type="Pfam" id="PF00684">
    <property type="entry name" value="DnaJ_CXXCXGXG"/>
    <property type="match status" value="1"/>
</dbReference>
<comment type="function">
    <text evidence="9 12">Participates actively in the response to hyperosmotic and heat shock by preventing the aggregation of stress-denatured proteins and by disaggregating proteins, also in an autonomous, DnaK-independent fashion. Unfolded proteins bind initially to DnaJ; upon interaction with the DnaJ-bound protein, DnaK hydrolyzes its bound ATP, resulting in the formation of a stable complex. GrpE releases ADP from DnaK; ATP binding to DnaK triggers the release of the substrate protein, thus completing the reaction cycle. Several rounds of ATP-dependent interactions between DnaJ, DnaK and GrpE are required for fully efficient folding. Also involved, together with DnaK and GrpE, in the DNA replication of plasmids through activation of initiation proteins.</text>
</comment>
<sequence length="391" mass="42181">MEKRDYYEILEVGKTATADEIKKAYRKKAIQYHPDKNPGDKTAEEKFKEAAEAYDVLSNPDKRARYDQFGHAGLGGAAGNGGPFGGFGESMSMDDIFSMFGDIFGGHGGFGGGFSGFGGFGNGDAHQSRYRGSDLRVKVKLNLKEISTGVEKKFKLKKYVPCAHCHGTGAEGNDGTETCHTCKGSGTVIRNQKTILGTMQTRTTCPTCNGEGVIIKNKCKECAGEGIVYGEEVVTVKIPKGVAEGMQLSMSGKGNAGKRNGVAGDLLILVEEEQDPNLIRDENDLIYNLLLSFPTAALGGTVEIPTIDNKVKVKIESGTQPGKVLRLRGKGLPSVNGYGTGDLLVNISVYVPETLSKDEKKALEEMETSDNFKPNSSIKEKIFKKFKSLFD</sequence>
<comment type="domain">
    <text evidence="12">The J domain is necessary and sufficient to stimulate DnaK ATPase activity. Zinc center 1 plays an important role in the autonomous, DnaK-independent chaperone activity of DnaJ. Zinc center 2 is essential for interaction with DnaK and for DnaJ activity.</text>
</comment>
<gene>
    <name evidence="12 16" type="primary">dnaJ</name>
    <name evidence="16" type="ORF">EII33_03000</name>
    <name evidence="17" type="ORF">EV202_11152</name>
    <name evidence="18" type="ORF">NCTC7812_00134</name>
</gene>
<dbReference type="PANTHER" id="PTHR43096:SF48">
    <property type="entry name" value="CHAPERONE PROTEIN DNAJ"/>
    <property type="match status" value="1"/>
</dbReference>
<dbReference type="SUPFAM" id="SSF49493">
    <property type="entry name" value="HSP40/DnaJ peptide-binding domain"/>
    <property type="match status" value="2"/>
</dbReference>
<dbReference type="Gene3D" id="2.10.230.10">
    <property type="entry name" value="Heat shock protein DnaJ, cysteine-rich domain"/>
    <property type="match status" value="1"/>
</dbReference>
<evidence type="ECO:0000256" key="12">
    <source>
        <dbReference type="HAMAP-Rule" id="MF_01152"/>
    </source>
</evidence>
<comment type="cofactor">
    <cofactor evidence="12">
        <name>Zn(2+)</name>
        <dbReference type="ChEBI" id="CHEBI:29105"/>
    </cofactor>
    <text evidence="12">Binds 2 Zn(2+) ions per monomer.</text>
</comment>
<keyword evidence="1 12" id="KW-0963">Cytoplasm</keyword>
<evidence type="ECO:0000256" key="10">
    <source>
        <dbReference type="ARBA" id="ARBA00061004"/>
    </source>
</evidence>
<evidence type="ECO:0000256" key="8">
    <source>
        <dbReference type="ARBA" id="ARBA00023186"/>
    </source>
</evidence>
<dbReference type="InterPro" id="IPR001305">
    <property type="entry name" value="HSP_DnaJ_Cys-rich_dom"/>
</dbReference>
<evidence type="ECO:0000256" key="5">
    <source>
        <dbReference type="ARBA" id="ARBA00022771"/>
    </source>
</evidence>
<evidence type="ECO:0000313" key="21">
    <source>
        <dbReference type="Proteomes" id="UP000396835"/>
    </source>
</evidence>
<dbReference type="GO" id="GO:0009408">
    <property type="term" value="P:response to heat"/>
    <property type="evidence" value="ECO:0007669"/>
    <property type="project" value="InterPro"/>
</dbReference>
<dbReference type="InterPro" id="IPR036869">
    <property type="entry name" value="J_dom_sf"/>
</dbReference>
<dbReference type="HAMAP" id="MF_01152">
    <property type="entry name" value="DnaJ"/>
    <property type="match status" value="1"/>
</dbReference>
<dbReference type="Pfam" id="PF00226">
    <property type="entry name" value="DnaJ"/>
    <property type="match status" value="1"/>
</dbReference>
<feature type="binding site" evidence="12">
    <location>
        <position position="208"/>
    </location>
    <ligand>
        <name>Zn(2+)</name>
        <dbReference type="ChEBI" id="CHEBI:29105"/>
        <label>2</label>
    </ligand>
</feature>
<dbReference type="GO" id="GO:0051082">
    <property type="term" value="F:unfolded protein binding"/>
    <property type="evidence" value="ECO:0007669"/>
    <property type="project" value="UniProtKB-UniRule"/>
</dbReference>
<evidence type="ECO:0000313" key="17">
    <source>
        <dbReference type="EMBL" id="TCO92067.1"/>
    </source>
</evidence>
<keyword evidence="3 12" id="KW-0479">Metal-binding</keyword>
<evidence type="ECO:0000313" key="19">
    <source>
        <dbReference type="Proteomes" id="UP000279562"/>
    </source>
</evidence>
<keyword evidence="4 12" id="KW-0677">Repeat</keyword>
<dbReference type="Proteomes" id="UP000295600">
    <property type="component" value="Unassembled WGS sequence"/>
</dbReference>
<feature type="binding site" evidence="12">
    <location>
        <position position="162"/>
    </location>
    <ligand>
        <name>Zn(2+)</name>
        <dbReference type="ChEBI" id="CHEBI:29105"/>
        <label>1</label>
    </ligand>
</feature>
<keyword evidence="2 12" id="KW-0235">DNA replication</keyword>
<dbReference type="SMART" id="SM00271">
    <property type="entry name" value="DnaJ"/>
    <property type="match status" value="1"/>
</dbReference>
<dbReference type="PROSITE" id="PS50076">
    <property type="entry name" value="DNAJ_2"/>
    <property type="match status" value="1"/>
</dbReference>
<feature type="zinc finger region" description="CR-type" evidence="13">
    <location>
        <begin position="149"/>
        <end position="231"/>
    </location>
</feature>
<keyword evidence="5 12" id="KW-0863">Zinc-finger</keyword>
<dbReference type="GO" id="GO:0005737">
    <property type="term" value="C:cytoplasm"/>
    <property type="evidence" value="ECO:0007669"/>
    <property type="project" value="UniProtKB-SubCell"/>
</dbReference>
<dbReference type="NCBIfam" id="TIGR02349">
    <property type="entry name" value="DnaJ_bact"/>
    <property type="match status" value="1"/>
</dbReference>
<feature type="binding site" evidence="12">
    <location>
        <position position="179"/>
    </location>
    <ligand>
        <name>Zn(2+)</name>
        <dbReference type="ChEBI" id="CHEBI:29105"/>
        <label>2</label>
    </ligand>
</feature>
<dbReference type="InterPro" id="IPR012724">
    <property type="entry name" value="DnaJ"/>
</dbReference>
<comment type="similarity">
    <text evidence="10 12">Belongs to the DnaJ family.</text>
</comment>
<feature type="repeat" description="CXXCXGXG motif" evidence="12">
    <location>
        <begin position="219"/>
        <end position="226"/>
    </location>
</feature>
<evidence type="ECO:0000256" key="6">
    <source>
        <dbReference type="ARBA" id="ARBA00022833"/>
    </source>
</evidence>
<dbReference type="GO" id="GO:0008270">
    <property type="term" value="F:zinc ion binding"/>
    <property type="evidence" value="ECO:0007669"/>
    <property type="project" value="UniProtKB-UniRule"/>
</dbReference>
<dbReference type="PRINTS" id="PR00625">
    <property type="entry name" value="JDOMAIN"/>
</dbReference>
<keyword evidence="19" id="KW-1185">Reference proteome</keyword>
<feature type="domain" description="CR-type" evidence="15">
    <location>
        <begin position="149"/>
        <end position="231"/>
    </location>
</feature>
<proteinExistence type="inferred from homology"/>
<dbReference type="InterPro" id="IPR036410">
    <property type="entry name" value="HSP_DnaJ_Cys-rich_dom_sf"/>
</dbReference>
<comment type="subunit">
    <text evidence="12">Homodimer.</text>
</comment>
<dbReference type="FunFam" id="2.60.260.20:FF:000005">
    <property type="entry name" value="Chaperone protein dnaJ 1, mitochondrial"/>
    <property type="match status" value="1"/>
</dbReference>
<dbReference type="NCBIfam" id="NF008035">
    <property type="entry name" value="PRK10767.1"/>
    <property type="match status" value="1"/>
</dbReference>
<reference evidence="16 19" key="1">
    <citation type="submission" date="2018-11" db="EMBL/GenBank/DDBJ databases">
        <title>Genomes From Bacteria Associated with the Canine Oral Cavity: a Test Case for Automated Genome-Based Taxonomic Assignment.</title>
        <authorList>
            <person name="Coil D.A."/>
            <person name="Jospin G."/>
            <person name="Darling A.E."/>
            <person name="Wallis C."/>
            <person name="Davis I.J."/>
            <person name="Harris S."/>
            <person name="Eisen J.A."/>
            <person name="Holcombe L.J."/>
            <person name="O'Flynn C."/>
        </authorList>
    </citation>
    <scope>NUCLEOTIDE SEQUENCE [LARGE SCALE GENOMIC DNA]</scope>
    <source>
        <strain evidence="16 19">OH1047_COT-310</strain>
    </source>
</reference>
<keyword evidence="8 12" id="KW-0143">Chaperone</keyword>
<feature type="domain" description="J" evidence="14">
    <location>
        <begin position="5"/>
        <end position="70"/>
    </location>
</feature>
<dbReference type="EMBL" id="CAACYH010000002">
    <property type="protein sequence ID" value="VFB12647.1"/>
    <property type="molecule type" value="Genomic_DNA"/>
</dbReference>
<dbReference type="InterPro" id="IPR008971">
    <property type="entry name" value="HSP40/DnaJ_pept-bd"/>
</dbReference>
<dbReference type="GO" id="GO:0042026">
    <property type="term" value="P:protein refolding"/>
    <property type="evidence" value="ECO:0007669"/>
    <property type="project" value="TreeGrafter"/>
</dbReference>
<dbReference type="GO" id="GO:0005524">
    <property type="term" value="F:ATP binding"/>
    <property type="evidence" value="ECO:0007669"/>
    <property type="project" value="InterPro"/>
</dbReference>
<evidence type="ECO:0000256" key="11">
    <source>
        <dbReference type="ARBA" id="ARBA00067609"/>
    </source>
</evidence>
<evidence type="ECO:0000259" key="15">
    <source>
        <dbReference type="PROSITE" id="PS51188"/>
    </source>
</evidence>
<dbReference type="InterPro" id="IPR018253">
    <property type="entry name" value="DnaJ_domain_CS"/>
</dbReference>
<feature type="binding site" evidence="12">
    <location>
        <position position="182"/>
    </location>
    <ligand>
        <name>Zn(2+)</name>
        <dbReference type="ChEBI" id="CHEBI:29105"/>
        <label>2</label>
    </ligand>
</feature>
<dbReference type="PROSITE" id="PS51188">
    <property type="entry name" value="ZF_CR"/>
    <property type="match status" value="1"/>
</dbReference>
<dbReference type="OrthoDB" id="9779889at2"/>
<feature type="binding site" evidence="12">
    <location>
        <position position="205"/>
    </location>
    <ligand>
        <name>Zn(2+)</name>
        <dbReference type="ChEBI" id="CHEBI:29105"/>
        <label>2</label>
    </ligand>
</feature>
<keyword evidence="6 12" id="KW-0862">Zinc</keyword>
<dbReference type="SUPFAM" id="SSF57938">
    <property type="entry name" value="DnaJ/Hsp40 cysteine-rich domain"/>
    <property type="match status" value="1"/>
</dbReference>
<dbReference type="Gene3D" id="1.10.287.110">
    <property type="entry name" value="DnaJ domain"/>
    <property type="match status" value="1"/>
</dbReference>
<dbReference type="Gene3D" id="2.60.260.20">
    <property type="entry name" value="Urease metallochaperone UreE, N-terminal domain"/>
    <property type="match status" value="2"/>
</dbReference>
<feature type="repeat" description="CXXCXGXG motif" evidence="12">
    <location>
        <begin position="179"/>
        <end position="186"/>
    </location>
</feature>
<dbReference type="PROSITE" id="PS00636">
    <property type="entry name" value="DNAJ_1"/>
    <property type="match status" value="1"/>
</dbReference>
<evidence type="ECO:0000256" key="4">
    <source>
        <dbReference type="ARBA" id="ARBA00022737"/>
    </source>
</evidence>
<dbReference type="Proteomes" id="UP000279562">
    <property type="component" value="Unassembled WGS sequence"/>
</dbReference>
<dbReference type="RefSeq" id="WP_125238476.1">
    <property type="nucleotide sequence ID" value="NZ_CAACYH010000002.1"/>
</dbReference>
<dbReference type="InterPro" id="IPR002939">
    <property type="entry name" value="DnaJ_C"/>
</dbReference>
<dbReference type="AlphaFoldDB" id="A0A3P2ADG1"/>
<dbReference type="Pfam" id="PF01556">
    <property type="entry name" value="DnaJ_C"/>
    <property type="match status" value="1"/>
</dbReference>
<dbReference type="EMBL" id="RQYF01000007">
    <property type="protein sequence ID" value="RRD92736.1"/>
    <property type="molecule type" value="Genomic_DNA"/>
</dbReference>
<evidence type="ECO:0000313" key="18">
    <source>
        <dbReference type="EMBL" id="VFB12647.1"/>
    </source>
</evidence>
<evidence type="ECO:0000256" key="2">
    <source>
        <dbReference type="ARBA" id="ARBA00022705"/>
    </source>
</evidence>
<feature type="repeat" description="CXXCXGXG motif" evidence="12">
    <location>
        <begin position="162"/>
        <end position="169"/>
    </location>
</feature>
<dbReference type="InterPro" id="IPR001623">
    <property type="entry name" value="DnaJ_domain"/>
</dbReference>
<protein>
    <recommendedName>
        <fullName evidence="11 12">Chaperone protein DnaJ</fullName>
    </recommendedName>
</protein>
<reference evidence="18 21" key="2">
    <citation type="submission" date="2019-02" db="EMBL/GenBank/DDBJ databases">
        <authorList>
            <consortium name="Pathogen Informatics"/>
        </authorList>
    </citation>
    <scope>NUCLEOTIDE SEQUENCE [LARGE SCALE GENOMIC DNA]</scope>
    <source>
        <strain evidence="18 21">3012STDY7078512</strain>
    </source>
</reference>
<organism evidence="16 19">
    <name type="scientific">Prevotella heparinolytica</name>
    <dbReference type="NCBI Taxonomy" id="28113"/>
    <lineage>
        <taxon>Bacteria</taxon>
        <taxon>Pseudomonadati</taxon>
        <taxon>Bacteroidota</taxon>
        <taxon>Bacteroidia</taxon>
        <taxon>Bacteroidales</taxon>
        <taxon>Bacteroidaceae</taxon>
        <taxon>Bacteroides</taxon>
    </lineage>
</organism>
<dbReference type="SUPFAM" id="SSF46565">
    <property type="entry name" value="Chaperone J-domain"/>
    <property type="match status" value="1"/>
</dbReference>
<evidence type="ECO:0000313" key="20">
    <source>
        <dbReference type="Proteomes" id="UP000295600"/>
    </source>
</evidence>
<accession>A0A3P2ADG1</accession>
<evidence type="ECO:0000256" key="1">
    <source>
        <dbReference type="ARBA" id="ARBA00022490"/>
    </source>
</evidence>
<evidence type="ECO:0000313" key="16">
    <source>
        <dbReference type="EMBL" id="RRD92736.1"/>
    </source>
</evidence>
<evidence type="ECO:0000256" key="9">
    <source>
        <dbReference type="ARBA" id="ARBA00053423"/>
    </source>
</evidence>
<dbReference type="CDD" id="cd06257">
    <property type="entry name" value="DnaJ"/>
    <property type="match status" value="1"/>
</dbReference>
<dbReference type="GO" id="GO:0031072">
    <property type="term" value="F:heat shock protein binding"/>
    <property type="evidence" value="ECO:0007669"/>
    <property type="project" value="InterPro"/>
</dbReference>
<dbReference type="FunFam" id="1.10.287.110:FF:000034">
    <property type="entry name" value="Chaperone protein DnaJ"/>
    <property type="match status" value="1"/>
</dbReference>
<evidence type="ECO:0000256" key="7">
    <source>
        <dbReference type="ARBA" id="ARBA00023016"/>
    </source>
</evidence>